<evidence type="ECO:0000313" key="5">
    <source>
        <dbReference type="Proteomes" id="UP000244240"/>
    </source>
</evidence>
<protein>
    <submittedName>
        <fullName evidence="4">Thioredoxin reductase (NADPH)</fullName>
    </submittedName>
</protein>
<dbReference type="Gene3D" id="3.50.50.60">
    <property type="entry name" value="FAD/NAD(P)-binding domain"/>
    <property type="match status" value="2"/>
</dbReference>
<gene>
    <name evidence="4" type="ORF">C8P63_11021</name>
</gene>
<evidence type="ECO:0000256" key="3">
    <source>
        <dbReference type="ARBA" id="ARBA00023002"/>
    </source>
</evidence>
<keyword evidence="3" id="KW-0560">Oxidoreductase</keyword>
<dbReference type="PRINTS" id="PR00469">
    <property type="entry name" value="PNDRDTASEII"/>
</dbReference>
<organism evidence="4 5">
    <name type="scientific">Melghirimyces profundicolus</name>
    <dbReference type="NCBI Taxonomy" id="1242148"/>
    <lineage>
        <taxon>Bacteria</taxon>
        <taxon>Bacillati</taxon>
        <taxon>Bacillota</taxon>
        <taxon>Bacilli</taxon>
        <taxon>Bacillales</taxon>
        <taxon>Thermoactinomycetaceae</taxon>
        <taxon>Melghirimyces</taxon>
    </lineage>
</organism>
<sequence>MRDLIVIGAGPCGLSAATEAKKRGLEPLVIEKGCIVNSVYHYPTHMQFFSTPELLEIGGLPFVTAGEKPSRQEALKYYRAVVKAYDLDVRTYEKVTGVEKGDGTFTVRTEKQGKGRTYTSPHVVLATGYYDSPNKLNIPGEELPKVHHYYTEGHPYSGLNVLVIGGKNSAVDAAMDLYQAGANVTMAYRREAFTDSVKAWVKPVIESAIRKGWITMHWNTVVKEVREHEAVLEKEGETFTIPNDVVFAMTGYHPRTEMLKKLGVGFHPDSGAPVHDPETMETTVPGLYIAGVIAAGFDANSIFIENGRYHGEKIAAHISRKRQVAAT</sequence>
<keyword evidence="5" id="KW-1185">Reference proteome</keyword>
<evidence type="ECO:0000256" key="1">
    <source>
        <dbReference type="ARBA" id="ARBA00001974"/>
    </source>
</evidence>
<dbReference type="GO" id="GO:0016491">
    <property type="term" value="F:oxidoreductase activity"/>
    <property type="evidence" value="ECO:0007669"/>
    <property type="project" value="UniProtKB-KW"/>
</dbReference>
<dbReference type="PRINTS" id="PR00368">
    <property type="entry name" value="FADPNR"/>
</dbReference>
<evidence type="ECO:0000256" key="2">
    <source>
        <dbReference type="ARBA" id="ARBA00022630"/>
    </source>
</evidence>
<dbReference type="Proteomes" id="UP000244240">
    <property type="component" value="Unassembled WGS sequence"/>
</dbReference>
<dbReference type="EMBL" id="QBKR01000010">
    <property type="protein sequence ID" value="PTX59877.1"/>
    <property type="molecule type" value="Genomic_DNA"/>
</dbReference>
<dbReference type="Pfam" id="PF13738">
    <property type="entry name" value="Pyr_redox_3"/>
    <property type="match status" value="1"/>
</dbReference>
<proteinExistence type="predicted"/>
<dbReference type="InterPro" id="IPR023856">
    <property type="entry name" value="Bdr"/>
</dbReference>
<name>A0A2T6BV85_9BACL</name>
<dbReference type="OrthoDB" id="9778740at2"/>
<dbReference type="NCBIfam" id="TIGR04018">
    <property type="entry name" value="Bthiol_YpdA"/>
    <property type="match status" value="1"/>
</dbReference>
<dbReference type="InterPro" id="IPR036188">
    <property type="entry name" value="FAD/NAD-bd_sf"/>
</dbReference>
<reference evidence="4 5" key="1">
    <citation type="submission" date="2018-04" db="EMBL/GenBank/DDBJ databases">
        <title>Genomic Encyclopedia of Archaeal and Bacterial Type Strains, Phase II (KMG-II): from individual species to whole genera.</title>
        <authorList>
            <person name="Goeker M."/>
        </authorList>
    </citation>
    <scope>NUCLEOTIDE SEQUENCE [LARGE SCALE GENOMIC DNA]</scope>
    <source>
        <strain evidence="4 5">DSM 45787</strain>
    </source>
</reference>
<evidence type="ECO:0000313" key="4">
    <source>
        <dbReference type="EMBL" id="PTX59877.1"/>
    </source>
</evidence>
<dbReference type="PANTHER" id="PTHR48105">
    <property type="entry name" value="THIOREDOXIN REDUCTASE 1-RELATED-RELATED"/>
    <property type="match status" value="1"/>
</dbReference>
<comment type="cofactor">
    <cofactor evidence="1">
        <name>FAD</name>
        <dbReference type="ChEBI" id="CHEBI:57692"/>
    </cofactor>
</comment>
<dbReference type="AlphaFoldDB" id="A0A2T6BV85"/>
<keyword evidence="2" id="KW-0285">Flavoprotein</keyword>
<comment type="caution">
    <text evidence="4">The sequence shown here is derived from an EMBL/GenBank/DDBJ whole genome shotgun (WGS) entry which is preliminary data.</text>
</comment>
<dbReference type="RefSeq" id="WP_108023128.1">
    <property type="nucleotide sequence ID" value="NZ_QBKR01000010.1"/>
</dbReference>
<dbReference type="InterPro" id="IPR050097">
    <property type="entry name" value="Ferredoxin-NADP_redctase_2"/>
</dbReference>
<dbReference type="SUPFAM" id="SSF51905">
    <property type="entry name" value="FAD/NAD(P)-binding domain"/>
    <property type="match status" value="1"/>
</dbReference>
<accession>A0A2T6BV85</accession>